<feature type="transmembrane region" description="Helical" evidence="1">
    <location>
        <begin position="139"/>
        <end position="158"/>
    </location>
</feature>
<keyword evidence="1" id="KW-0812">Transmembrane</keyword>
<gene>
    <name evidence="2" type="ORF">H9966_04750</name>
</gene>
<sequence>MTNPFKIFLIKKEERWLAATILLVFVALQALFIASEYRWYTMGAPGGFWSIFTKHYRMSGYDCWSWITISGMRIHFETIRHPLYLTFLYPMHLVDKWLMETFDYNFAVYFMAVILLFSTVYAAIFIYRTLRENMELRRLDASLLTLFLFSFAHVMVPAICPDHFVISLMLLSMTIYIASKKMKRGILFKPWQSCVLMVFTAGMATSNGVKTILAGLFANGKRFFTPRNLFFGIVLPMLIILGIQQSQYYALEVPQQKVIANIEQANLEKDSVKVTQHEQERNAWLKAHNGQPAGDGPITKLMDVSTPRMATLVENFFGESIQLHQQYLLKDVMHDRPIFVHYDWLVNYLVEIIIVLLFITGIVWGWRERLMWMLLSWFACDVTLHLVMGFAINEVYIMTAGWAFIIPLSIGFMARGLRPRPLSWLRLLVGALTAYLWLYNGGQLVYYLLTL</sequence>
<keyword evidence="1" id="KW-1133">Transmembrane helix</keyword>
<feature type="transmembrane region" description="Helical" evidence="1">
    <location>
        <begin position="106"/>
        <end position="127"/>
    </location>
</feature>
<feature type="transmembrane region" description="Helical" evidence="1">
    <location>
        <begin position="194"/>
        <end position="217"/>
    </location>
</feature>
<feature type="transmembrane region" description="Helical" evidence="1">
    <location>
        <begin position="229"/>
        <end position="251"/>
    </location>
</feature>
<dbReference type="Pfam" id="PF19558">
    <property type="entry name" value="DUF6080"/>
    <property type="match status" value="1"/>
</dbReference>
<feature type="transmembrane region" description="Helical" evidence="1">
    <location>
        <begin position="16"/>
        <end position="35"/>
    </location>
</feature>
<accession>A0A9D2FY90</accession>
<name>A0A9D2FY90_9BACT</name>
<dbReference type="EMBL" id="DXBE01000037">
    <property type="protein sequence ID" value="HIZ69183.1"/>
    <property type="molecule type" value="Genomic_DNA"/>
</dbReference>
<reference evidence="2" key="1">
    <citation type="journal article" date="2021" name="PeerJ">
        <title>Extensive microbial diversity within the chicken gut microbiome revealed by metagenomics and culture.</title>
        <authorList>
            <person name="Gilroy R."/>
            <person name="Ravi A."/>
            <person name="Getino M."/>
            <person name="Pursley I."/>
            <person name="Horton D.L."/>
            <person name="Alikhan N.F."/>
            <person name="Baker D."/>
            <person name="Gharbi K."/>
            <person name="Hall N."/>
            <person name="Watson M."/>
            <person name="Adriaenssens E.M."/>
            <person name="Foster-Nyarko E."/>
            <person name="Jarju S."/>
            <person name="Secka A."/>
            <person name="Antonio M."/>
            <person name="Oren A."/>
            <person name="Chaudhuri R.R."/>
            <person name="La Ragione R."/>
            <person name="Hildebrand F."/>
            <person name="Pallen M.J."/>
        </authorList>
    </citation>
    <scope>NUCLEOTIDE SEQUENCE</scope>
    <source>
        <strain evidence="2">ChiHecec3B27-8219</strain>
    </source>
</reference>
<protein>
    <submittedName>
        <fullName evidence="2">Uncharacterized protein</fullName>
    </submittedName>
</protein>
<feature type="transmembrane region" description="Helical" evidence="1">
    <location>
        <begin position="424"/>
        <end position="449"/>
    </location>
</feature>
<keyword evidence="1" id="KW-0472">Membrane</keyword>
<evidence type="ECO:0000256" key="1">
    <source>
        <dbReference type="SAM" id="Phobius"/>
    </source>
</evidence>
<evidence type="ECO:0000313" key="3">
    <source>
        <dbReference type="Proteomes" id="UP000824055"/>
    </source>
</evidence>
<evidence type="ECO:0000313" key="2">
    <source>
        <dbReference type="EMBL" id="HIZ69183.1"/>
    </source>
</evidence>
<reference evidence="2" key="2">
    <citation type="submission" date="2021-04" db="EMBL/GenBank/DDBJ databases">
        <authorList>
            <person name="Gilroy R."/>
        </authorList>
    </citation>
    <scope>NUCLEOTIDE SEQUENCE</scope>
    <source>
        <strain evidence="2">ChiHecec3B27-8219</strain>
    </source>
</reference>
<dbReference type="InterPro" id="IPR045726">
    <property type="entry name" value="DUF6080"/>
</dbReference>
<dbReference type="AlphaFoldDB" id="A0A9D2FY90"/>
<dbReference type="Proteomes" id="UP000824055">
    <property type="component" value="Unassembled WGS sequence"/>
</dbReference>
<comment type="caution">
    <text evidence="2">The sequence shown here is derived from an EMBL/GenBank/DDBJ whole genome shotgun (WGS) entry which is preliminary data.</text>
</comment>
<feature type="transmembrane region" description="Helical" evidence="1">
    <location>
        <begin position="386"/>
        <end position="412"/>
    </location>
</feature>
<feature type="transmembrane region" description="Helical" evidence="1">
    <location>
        <begin position="345"/>
        <end position="366"/>
    </location>
</feature>
<organism evidence="2 3">
    <name type="scientific">Candidatus Prevotella avicola</name>
    <dbReference type="NCBI Taxonomy" id="2838738"/>
    <lineage>
        <taxon>Bacteria</taxon>
        <taxon>Pseudomonadati</taxon>
        <taxon>Bacteroidota</taxon>
        <taxon>Bacteroidia</taxon>
        <taxon>Bacteroidales</taxon>
        <taxon>Prevotellaceae</taxon>
        <taxon>Prevotella</taxon>
    </lineage>
</organism>
<proteinExistence type="predicted"/>